<feature type="transmembrane region" description="Helical" evidence="9">
    <location>
        <begin position="81"/>
        <end position="104"/>
    </location>
</feature>
<dbReference type="PROSITE" id="PS50263">
    <property type="entry name" value="CN_HYDROLASE"/>
    <property type="match status" value="1"/>
</dbReference>
<comment type="similarity">
    <text evidence="2">Belongs to the CN hydrolase family. Apolipoprotein N-acyltransferase subfamily.</text>
</comment>
<keyword evidence="4 11" id="KW-0808">Transferase</keyword>
<sequence length="482" mass="52365">MDLRADRRRLGAGLAAAGLTALLWWFGNGLHPVWWLTWLVPLPVLWLATRVRWTWSALAAFAGALIGNLNQWTYLHGYIGLPLGVIAWIVIAPGLTLASCTLLFRRLLLRGRPLAASLAVPALWIALQYANTLVSPHGTFGAIAYTQMDALPILQLAALTGLWGIGFLLLWLPAALAAATSPPRGVDRWVGLVLCAGAVLGALGYGWWRLQQPATASVRVGLVSLEHPIRPPLASGEGQALLQRYVTAVQQLADRGAAVVVIPETSFATADPTVPAFAALARDRRLLLDVGLEYQATQPRERNIAMVFPPDGDAPATYSKRHLIPVFEDRYAPGSAYRLLDAPSQIGLAVCKDMDFHDISRTYGALGAQLLLVPAWDFRVDGWLHSRMAIMRGVESGFAIARVARSGRLTLSDDRGRVVAESSSETQDAELVGDLPLHRDRTLYNRWGDWFAYADLGLLGLLLVLVFSASSLPSRTSLRDGA</sequence>
<feature type="transmembrane region" description="Helical" evidence="9">
    <location>
        <begin position="9"/>
        <end position="26"/>
    </location>
</feature>
<evidence type="ECO:0000256" key="5">
    <source>
        <dbReference type="ARBA" id="ARBA00022692"/>
    </source>
</evidence>
<evidence type="ECO:0000313" key="12">
    <source>
        <dbReference type="Proteomes" id="UP000199420"/>
    </source>
</evidence>
<dbReference type="EMBL" id="FNYC01000001">
    <property type="protein sequence ID" value="SEI44149.1"/>
    <property type="molecule type" value="Genomic_DNA"/>
</dbReference>
<keyword evidence="12" id="KW-1185">Reference proteome</keyword>
<feature type="transmembrane region" description="Helical" evidence="9">
    <location>
        <begin position="55"/>
        <end position="75"/>
    </location>
</feature>
<organism evidence="11 12">
    <name type="scientific">Frateuria terrea</name>
    <dbReference type="NCBI Taxonomy" id="529704"/>
    <lineage>
        <taxon>Bacteria</taxon>
        <taxon>Pseudomonadati</taxon>
        <taxon>Pseudomonadota</taxon>
        <taxon>Gammaproteobacteria</taxon>
        <taxon>Lysobacterales</taxon>
        <taxon>Rhodanobacteraceae</taxon>
        <taxon>Frateuria</taxon>
    </lineage>
</organism>
<evidence type="ECO:0000313" key="11">
    <source>
        <dbReference type="EMBL" id="SEI44149.1"/>
    </source>
</evidence>
<evidence type="ECO:0000256" key="1">
    <source>
        <dbReference type="ARBA" id="ARBA00004651"/>
    </source>
</evidence>
<dbReference type="PANTHER" id="PTHR38686:SF1">
    <property type="entry name" value="APOLIPOPROTEIN N-ACYLTRANSFERASE"/>
    <property type="match status" value="1"/>
</dbReference>
<dbReference type="Gene3D" id="3.60.110.10">
    <property type="entry name" value="Carbon-nitrogen hydrolase"/>
    <property type="match status" value="1"/>
</dbReference>
<proteinExistence type="inferred from homology"/>
<reference evidence="11 12" key="1">
    <citation type="submission" date="2016-10" db="EMBL/GenBank/DDBJ databases">
        <authorList>
            <person name="de Groot N.N."/>
        </authorList>
    </citation>
    <scope>NUCLEOTIDE SEQUENCE [LARGE SCALE GENOMIC DNA]</scope>
    <source>
        <strain evidence="11 12">DSM 26515</strain>
    </source>
</reference>
<feature type="transmembrane region" description="Helical" evidence="9">
    <location>
        <begin position="189"/>
        <end position="208"/>
    </location>
</feature>
<dbReference type="InterPro" id="IPR003010">
    <property type="entry name" value="C-N_Hydrolase"/>
</dbReference>
<dbReference type="SUPFAM" id="SSF56317">
    <property type="entry name" value="Carbon-nitrogen hydrolase"/>
    <property type="match status" value="1"/>
</dbReference>
<evidence type="ECO:0000256" key="2">
    <source>
        <dbReference type="ARBA" id="ARBA00010065"/>
    </source>
</evidence>
<protein>
    <submittedName>
        <fullName evidence="11">Apolipoprotein N-acyltransferase</fullName>
    </submittedName>
</protein>
<keyword evidence="3" id="KW-1003">Cell membrane</keyword>
<dbReference type="InterPro" id="IPR036526">
    <property type="entry name" value="C-N_Hydrolase_sf"/>
</dbReference>
<evidence type="ECO:0000256" key="7">
    <source>
        <dbReference type="ARBA" id="ARBA00023136"/>
    </source>
</evidence>
<dbReference type="RefSeq" id="WP_091333425.1">
    <property type="nucleotide sequence ID" value="NZ_FNYC01000001.1"/>
</dbReference>
<feature type="transmembrane region" description="Helical" evidence="9">
    <location>
        <begin position="450"/>
        <end position="469"/>
    </location>
</feature>
<keyword evidence="5 9" id="KW-0812">Transmembrane</keyword>
<accession>A0A1H6QKA1</accession>
<dbReference type="Pfam" id="PF00795">
    <property type="entry name" value="CN_hydrolase"/>
    <property type="match status" value="1"/>
</dbReference>
<evidence type="ECO:0000256" key="6">
    <source>
        <dbReference type="ARBA" id="ARBA00022989"/>
    </source>
</evidence>
<evidence type="ECO:0000256" key="8">
    <source>
        <dbReference type="ARBA" id="ARBA00023315"/>
    </source>
</evidence>
<feature type="transmembrane region" description="Helical" evidence="9">
    <location>
        <begin position="150"/>
        <end position="177"/>
    </location>
</feature>
<dbReference type="Pfam" id="PF20154">
    <property type="entry name" value="LNT_N"/>
    <property type="match status" value="1"/>
</dbReference>
<dbReference type="AlphaFoldDB" id="A0A1H6QKA1"/>
<dbReference type="Proteomes" id="UP000199420">
    <property type="component" value="Unassembled WGS sequence"/>
</dbReference>
<dbReference type="GO" id="GO:0042158">
    <property type="term" value="P:lipoprotein biosynthetic process"/>
    <property type="evidence" value="ECO:0007669"/>
    <property type="project" value="InterPro"/>
</dbReference>
<keyword evidence="8 11" id="KW-0012">Acyltransferase</keyword>
<keyword evidence="11" id="KW-0449">Lipoprotein</keyword>
<feature type="transmembrane region" description="Helical" evidence="9">
    <location>
        <begin position="111"/>
        <end position="130"/>
    </location>
</feature>
<dbReference type="InterPro" id="IPR045378">
    <property type="entry name" value="LNT_N"/>
</dbReference>
<dbReference type="GO" id="GO:0005886">
    <property type="term" value="C:plasma membrane"/>
    <property type="evidence" value="ECO:0007669"/>
    <property type="project" value="UniProtKB-SubCell"/>
</dbReference>
<comment type="subcellular location">
    <subcellularLocation>
        <location evidence="1">Cell membrane</location>
        <topology evidence="1">Multi-pass membrane protein</topology>
    </subcellularLocation>
</comment>
<feature type="domain" description="CN hydrolase" evidence="10">
    <location>
        <begin position="218"/>
        <end position="437"/>
    </location>
</feature>
<dbReference type="InterPro" id="IPR004563">
    <property type="entry name" value="Apolipo_AcylTrfase"/>
</dbReference>
<keyword evidence="6 9" id="KW-1133">Transmembrane helix</keyword>
<name>A0A1H6QKA1_9GAMM</name>
<evidence type="ECO:0000256" key="9">
    <source>
        <dbReference type="SAM" id="Phobius"/>
    </source>
</evidence>
<evidence type="ECO:0000256" key="4">
    <source>
        <dbReference type="ARBA" id="ARBA00022679"/>
    </source>
</evidence>
<evidence type="ECO:0000259" key="10">
    <source>
        <dbReference type="PROSITE" id="PS50263"/>
    </source>
</evidence>
<gene>
    <name evidence="11" type="ORF">SAMN04487997_0680</name>
</gene>
<dbReference type="OrthoDB" id="9811121at2"/>
<dbReference type="STRING" id="529704.SAMN02927913_0596"/>
<keyword evidence="7 9" id="KW-0472">Membrane</keyword>
<dbReference type="GO" id="GO:0016410">
    <property type="term" value="F:N-acyltransferase activity"/>
    <property type="evidence" value="ECO:0007669"/>
    <property type="project" value="InterPro"/>
</dbReference>
<dbReference type="PANTHER" id="PTHR38686">
    <property type="entry name" value="APOLIPOPROTEIN N-ACYLTRANSFERASE"/>
    <property type="match status" value="1"/>
</dbReference>
<evidence type="ECO:0000256" key="3">
    <source>
        <dbReference type="ARBA" id="ARBA00022475"/>
    </source>
</evidence>